<dbReference type="AlphaFoldDB" id="A0A7Y9IYM7"/>
<dbReference type="InterPro" id="IPR021269">
    <property type="entry name" value="DUF2848"/>
</dbReference>
<accession>A0A7Y9IYM7</accession>
<sequence>MSTTLALNLIRPSGTRAQTVTVTQAVIAGWTGRDRDAMEKHIVELEALGVARPVSTPMYYRVSASRLTTAASIECSGEASSGEVEFLLLQFDGQLWVGVGSDHTDRELETRGVAISKQVCDKPMSADLWCFDDVADHWDRLRLSARIIEDGEARVYQDGPVTTMLDPLALIAGWRAGASTLPEGTVMFCGTLAAKGGIRPAGRFEFALEDPVLGRTLSHAYDIDALPVAG</sequence>
<reference evidence="1 2" key="1">
    <citation type="submission" date="2020-07" db="EMBL/GenBank/DDBJ databases">
        <title>Genomic Encyclopedia of Type Strains, Phase IV (KMG-V): Genome sequencing to study the core and pangenomes of soil and plant-associated prokaryotes.</title>
        <authorList>
            <person name="Whitman W."/>
        </authorList>
    </citation>
    <scope>NUCLEOTIDE SEQUENCE [LARGE SCALE GENOMIC DNA]</scope>
    <source>
        <strain evidence="1 2">SAS40</strain>
    </source>
</reference>
<evidence type="ECO:0000313" key="1">
    <source>
        <dbReference type="EMBL" id="NYE85386.1"/>
    </source>
</evidence>
<organism evidence="1 2">
    <name type="scientific">Pigmentiphaga litoralis</name>
    <dbReference type="NCBI Taxonomy" id="516702"/>
    <lineage>
        <taxon>Bacteria</taxon>
        <taxon>Pseudomonadati</taxon>
        <taxon>Pseudomonadota</taxon>
        <taxon>Betaproteobacteria</taxon>
        <taxon>Burkholderiales</taxon>
        <taxon>Alcaligenaceae</taxon>
        <taxon>Pigmentiphaga</taxon>
    </lineage>
</organism>
<evidence type="ECO:0008006" key="3">
    <source>
        <dbReference type="Google" id="ProtNLM"/>
    </source>
</evidence>
<keyword evidence="2" id="KW-1185">Reference proteome</keyword>
<dbReference type="EMBL" id="JACBYR010000002">
    <property type="protein sequence ID" value="NYE85386.1"/>
    <property type="molecule type" value="Genomic_DNA"/>
</dbReference>
<name>A0A7Y9IYM7_9BURK</name>
<dbReference type="Pfam" id="PF11010">
    <property type="entry name" value="DUF2848"/>
    <property type="match status" value="1"/>
</dbReference>
<dbReference type="SUPFAM" id="SSF56529">
    <property type="entry name" value="FAH"/>
    <property type="match status" value="1"/>
</dbReference>
<dbReference type="InterPro" id="IPR036663">
    <property type="entry name" value="Fumarylacetoacetase_C_sf"/>
</dbReference>
<proteinExistence type="predicted"/>
<dbReference type="GO" id="GO:0003824">
    <property type="term" value="F:catalytic activity"/>
    <property type="evidence" value="ECO:0007669"/>
    <property type="project" value="InterPro"/>
</dbReference>
<evidence type="ECO:0000313" key="2">
    <source>
        <dbReference type="Proteomes" id="UP000542125"/>
    </source>
</evidence>
<gene>
    <name evidence="1" type="ORF">FHW18_004693</name>
</gene>
<protein>
    <recommendedName>
        <fullName evidence="3">DUF2848 domain-containing protein</fullName>
    </recommendedName>
</protein>
<dbReference type="RefSeq" id="WP_179589343.1">
    <property type="nucleotide sequence ID" value="NZ_JACBYR010000002.1"/>
</dbReference>
<dbReference type="Proteomes" id="UP000542125">
    <property type="component" value="Unassembled WGS sequence"/>
</dbReference>
<comment type="caution">
    <text evidence="1">The sequence shown here is derived from an EMBL/GenBank/DDBJ whole genome shotgun (WGS) entry which is preliminary data.</text>
</comment>